<protein>
    <submittedName>
        <fullName evidence="1">Uncharacterized protein</fullName>
    </submittedName>
</protein>
<evidence type="ECO:0000313" key="1">
    <source>
        <dbReference type="EMBL" id="JAH10826.1"/>
    </source>
</evidence>
<organism evidence="1">
    <name type="scientific">Anguilla anguilla</name>
    <name type="common">European freshwater eel</name>
    <name type="synonym">Muraena anguilla</name>
    <dbReference type="NCBI Taxonomy" id="7936"/>
    <lineage>
        <taxon>Eukaryota</taxon>
        <taxon>Metazoa</taxon>
        <taxon>Chordata</taxon>
        <taxon>Craniata</taxon>
        <taxon>Vertebrata</taxon>
        <taxon>Euteleostomi</taxon>
        <taxon>Actinopterygii</taxon>
        <taxon>Neopterygii</taxon>
        <taxon>Teleostei</taxon>
        <taxon>Anguilliformes</taxon>
        <taxon>Anguillidae</taxon>
        <taxon>Anguilla</taxon>
    </lineage>
</organism>
<name>A0A0E9Q1T0_ANGAN</name>
<sequence>MVGIIVLLKDAFVAKFELPGKENQDFGQNS</sequence>
<dbReference type="EMBL" id="GBXM01097751">
    <property type="protein sequence ID" value="JAH10826.1"/>
    <property type="molecule type" value="Transcribed_RNA"/>
</dbReference>
<proteinExistence type="predicted"/>
<dbReference type="AlphaFoldDB" id="A0A0E9Q1T0"/>
<reference evidence="1" key="1">
    <citation type="submission" date="2014-11" db="EMBL/GenBank/DDBJ databases">
        <authorList>
            <person name="Amaro Gonzalez C."/>
        </authorList>
    </citation>
    <scope>NUCLEOTIDE SEQUENCE</scope>
</reference>
<accession>A0A0E9Q1T0</accession>
<reference evidence="1" key="2">
    <citation type="journal article" date="2015" name="Fish Shellfish Immunol.">
        <title>Early steps in the European eel (Anguilla anguilla)-Vibrio vulnificus interaction in the gills: Role of the RtxA13 toxin.</title>
        <authorList>
            <person name="Callol A."/>
            <person name="Pajuelo D."/>
            <person name="Ebbesson L."/>
            <person name="Teles M."/>
            <person name="MacKenzie S."/>
            <person name="Amaro C."/>
        </authorList>
    </citation>
    <scope>NUCLEOTIDE SEQUENCE</scope>
</reference>